<accession>A0A976N1F2</accession>
<proteinExistence type="predicted"/>
<protein>
    <submittedName>
        <fullName evidence="1">Uncharacterized protein</fullName>
    </submittedName>
</protein>
<sequence length="46" mass="5522">MIANKENISVRLKPQTISKIREIANQKEQRPTELMREILENYVKMH</sequence>
<organism evidence="1">
    <name type="scientific">Sigmofec virus UA08Rod_6125</name>
    <dbReference type="NCBI Taxonomy" id="2929454"/>
    <lineage>
        <taxon>Viruses</taxon>
        <taxon>Monodnaviria</taxon>
        <taxon>Sangervirae</taxon>
        <taxon>Phixviricota</taxon>
        <taxon>Malgrandaviricetes</taxon>
        <taxon>Petitvirales</taxon>
        <taxon>Microviridae</taxon>
    </lineage>
</organism>
<name>A0A976N1F2_9VIRU</name>
<dbReference type="EMBL" id="OM869517">
    <property type="protein sequence ID" value="UPW40910.1"/>
    <property type="molecule type" value="Genomic_DNA"/>
</dbReference>
<reference evidence="1" key="1">
    <citation type="submission" date="2022-02" db="EMBL/GenBank/DDBJ databases">
        <title>Towards deciphering the DNA virus diversity associated with rodent species in the families Cricetidae and Heteromyidae.</title>
        <authorList>
            <person name="Lund M."/>
            <person name="Larsen B.B."/>
            <person name="Gryseels S."/>
            <person name="Kraberger S."/>
            <person name="Rowsey D.M."/>
            <person name="Steger L."/>
            <person name="Yule K.M."/>
            <person name="Upham N.S."/>
            <person name="Worobey M."/>
            <person name="Van Doorslaer K."/>
            <person name="Varsani A."/>
        </authorList>
    </citation>
    <scope>NUCLEOTIDE SEQUENCE</scope>
    <source>
        <strain evidence="1">UA08Rod_6125</strain>
    </source>
</reference>
<evidence type="ECO:0000313" key="1">
    <source>
        <dbReference type="EMBL" id="UPW40910.1"/>
    </source>
</evidence>